<dbReference type="EMBL" id="QZKU01000050">
    <property type="protein sequence ID" value="RJP23129.1"/>
    <property type="molecule type" value="Genomic_DNA"/>
</dbReference>
<protein>
    <submittedName>
        <fullName evidence="1">Uncharacterized protein</fullName>
    </submittedName>
</protein>
<evidence type="ECO:0000313" key="1">
    <source>
        <dbReference type="EMBL" id="RJP23129.1"/>
    </source>
</evidence>
<sequence length="800" mass="84107">MHISGRIRRCRQTSGTSISRWRRSLVDSQNKVHAPCGSTAASQWFFPMKNYFSVKRYGRKKGANEGRICMSKRFRLVLATHFVLLCLFCNNSIAHAACEPHFTPIVGTLSVESVNGLAVSGDYAYLTTWYGLTIVDVSTPASPVQASSLEGIGSCYGVAVSGSYAYLASESYGLFIVDVSNPEAPVLAGSLATPAYQVAVSGAYAYVVGSAWLQVVDVSNPASPVIVGSADLPDWPNDVAVSGSYAYVAVGLTGLCILDVSAPASPSIVGSIDTLHLASGVAIDDSYVYVADGYAGLVIIDVSLPAVPFIAGTVAAGLPFDTATDVAVNGDIAFVTSYYAGLQIVDITSPVESFVIGSAPVQSSFPASYVAWDGDYAYVVAYGYEENFLVVDVSDPLSPHMISYHSTLGPAYGIDVSGNYAYVAEEWEGVEILDISDPAAPEIVGGVDTPGRATELIVSGNFAYVADGWGGGLQVLDVTNPSTPHIEGSVATPGLAVDIALSGNYAYVADSTSLLVVDVSSPQSPFIAGSLDISALRVAASGSYVYVVGSPTGLRVVDCSNPAAPVVAGMVELSGPRDVEVQGSYVYVAAEETGNFGVHVVDVSNPSAPYIVGWVGAQGEIHKIELADSCAYIAGNSYTYSPFLQVIEISDPAFPISLGSFSNGITSYDVAVSASHAYLAHYAFGISVVQLCPELFRINLEAPADLAVLSQPPTFSWTASGGTNNAFAVDVSASAGFTKYWSTYENLHQIITETSWAMSPAVWDMIPAGARLYWRVRGADLDVAPLDIITSDEVWSFTKE</sequence>
<dbReference type="Proteomes" id="UP000265882">
    <property type="component" value="Unassembled WGS sequence"/>
</dbReference>
<dbReference type="SUPFAM" id="SSF75011">
    <property type="entry name" value="3-carboxy-cis,cis-mucoante lactonizing enzyme"/>
    <property type="match status" value="3"/>
</dbReference>
<dbReference type="InterPro" id="IPR051200">
    <property type="entry name" value="Host-pathogen_enzymatic-act"/>
</dbReference>
<dbReference type="PANTHER" id="PTHR47197">
    <property type="entry name" value="PROTEIN NIRF"/>
    <property type="match status" value="1"/>
</dbReference>
<reference evidence="1 2" key="1">
    <citation type="journal article" date="2017" name="ISME J.">
        <title>Energy and carbon metabolisms in a deep terrestrial subsurface fluid microbial community.</title>
        <authorList>
            <person name="Momper L."/>
            <person name="Jungbluth S.P."/>
            <person name="Lee M.D."/>
            <person name="Amend J.P."/>
        </authorList>
    </citation>
    <scope>NUCLEOTIDE SEQUENCE [LARGE SCALE GENOMIC DNA]</scope>
    <source>
        <strain evidence="1">SURF_5</strain>
    </source>
</reference>
<dbReference type="InterPro" id="IPR013211">
    <property type="entry name" value="LVIVD"/>
</dbReference>
<organism evidence="1 2">
    <name type="scientific">Abyssobacteria bacterium (strain SURF_5)</name>
    <dbReference type="NCBI Taxonomy" id="2093360"/>
    <lineage>
        <taxon>Bacteria</taxon>
        <taxon>Pseudomonadati</taxon>
        <taxon>Candidatus Hydrogenedentota</taxon>
        <taxon>Candidatus Abyssobacteria</taxon>
    </lineage>
</organism>
<accession>A0A3A4NW75</accession>
<proteinExistence type="predicted"/>
<dbReference type="InterPro" id="IPR013783">
    <property type="entry name" value="Ig-like_fold"/>
</dbReference>
<name>A0A3A4NW75_ABYX5</name>
<gene>
    <name evidence="1" type="ORF">C4520_06865</name>
</gene>
<dbReference type="AlphaFoldDB" id="A0A3A4NW75"/>
<comment type="caution">
    <text evidence="1">The sequence shown here is derived from an EMBL/GenBank/DDBJ whole genome shotgun (WGS) entry which is preliminary data.</text>
</comment>
<dbReference type="Gene3D" id="2.60.40.10">
    <property type="entry name" value="Immunoglobulins"/>
    <property type="match status" value="1"/>
</dbReference>
<evidence type="ECO:0000313" key="2">
    <source>
        <dbReference type="Proteomes" id="UP000265882"/>
    </source>
</evidence>
<dbReference type="Pfam" id="PF08309">
    <property type="entry name" value="LVIVD"/>
    <property type="match status" value="12"/>
</dbReference>
<dbReference type="PANTHER" id="PTHR47197:SF3">
    <property type="entry name" value="DIHYDRO-HEME D1 DEHYDROGENASE"/>
    <property type="match status" value="1"/>
</dbReference>